<keyword evidence="3" id="KW-1185">Reference proteome</keyword>
<proteinExistence type="predicted"/>
<dbReference type="AlphaFoldDB" id="A0A9Q0GSE4"/>
<dbReference type="PANTHER" id="PTHR35287">
    <property type="entry name" value="SI:ZFOS-911D5.4"/>
    <property type="match status" value="1"/>
</dbReference>
<evidence type="ECO:0000313" key="3">
    <source>
        <dbReference type="Proteomes" id="UP001141806"/>
    </source>
</evidence>
<dbReference type="OrthoDB" id="1874403at2759"/>
<protein>
    <recommendedName>
        <fullName evidence="1">NERD domain-containing protein</fullName>
    </recommendedName>
</protein>
<dbReference type="EMBL" id="JAMYWD010000012">
    <property type="protein sequence ID" value="KAJ4951803.1"/>
    <property type="molecule type" value="Genomic_DNA"/>
</dbReference>
<evidence type="ECO:0000259" key="1">
    <source>
        <dbReference type="PROSITE" id="PS50965"/>
    </source>
</evidence>
<organism evidence="2 3">
    <name type="scientific">Protea cynaroides</name>
    <dbReference type="NCBI Taxonomy" id="273540"/>
    <lineage>
        <taxon>Eukaryota</taxon>
        <taxon>Viridiplantae</taxon>
        <taxon>Streptophyta</taxon>
        <taxon>Embryophyta</taxon>
        <taxon>Tracheophyta</taxon>
        <taxon>Spermatophyta</taxon>
        <taxon>Magnoliopsida</taxon>
        <taxon>Proteales</taxon>
        <taxon>Proteaceae</taxon>
        <taxon>Protea</taxon>
    </lineage>
</organism>
<gene>
    <name evidence="2" type="ORF">NE237_028635</name>
</gene>
<comment type="caution">
    <text evidence="2">The sequence shown here is derived from an EMBL/GenBank/DDBJ whole genome shotgun (WGS) entry which is preliminary data.</text>
</comment>
<dbReference type="Pfam" id="PF08378">
    <property type="entry name" value="NERD"/>
    <property type="match status" value="1"/>
</dbReference>
<reference evidence="2" key="1">
    <citation type="journal article" date="2023" name="Plant J.">
        <title>The genome of the king protea, Protea cynaroides.</title>
        <authorList>
            <person name="Chang J."/>
            <person name="Duong T.A."/>
            <person name="Schoeman C."/>
            <person name="Ma X."/>
            <person name="Roodt D."/>
            <person name="Barker N."/>
            <person name="Li Z."/>
            <person name="Van de Peer Y."/>
            <person name="Mizrachi E."/>
        </authorList>
    </citation>
    <scope>NUCLEOTIDE SEQUENCE</scope>
    <source>
        <tissue evidence="2">Young leaves</tissue>
    </source>
</reference>
<dbReference type="InterPro" id="IPR011528">
    <property type="entry name" value="NERD"/>
</dbReference>
<accession>A0A9Q0GSE4</accession>
<dbReference type="PANTHER" id="PTHR35287:SF1">
    <property type="entry name" value="SI:ZFOS-911D5.4"/>
    <property type="match status" value="1"/>
</dbReference>
<dbReference type="Proteomes" id="UP001141806">
    <property type="component" value="Unassembled WGS sequence"/>
</dbReference>
<feature type="domain" description="NERD" evidence="1">
    <location>
        <begin position="30"/>
        <end position="147"/>
    </location>
</feature>
<name>A0A9Q0GSE4_9MAGN</name>
<sequence>MWLQILCGLVSYRLIRRFLYGDDIDELESSDSKAKFMVASRFEKLYGGKVYLGLRIPDADTGTRQNIDMVLVAKGEVLVISVKNFSGFVGIDADGTWVCTGDRKPKTERYPDPVIDTKRQVAILESYLEQRGVTFPEGYFSSRVVLPNPNCRIIHSEKFPSEVIPFDQWIELEPEPRKMHFGWVKDAFRGGKKEMQDGIQQKLQFILSTAPMWDRLELKDNKSFLGEFLEFKGRREDMQVLGIIRRSKVSRLIIQKSTVFCLGCSKLRVLYSPRDYRSEGVSASDWKEVMVRSNAEVLFQPQGSDKVCKLKLLNVASMSLSA</sequence>
<dbReference type="PROSITE" id="PS50965">
    <property type="entry name" value="NERD"/>
    <property type="match status" value="1"/>
</dbReference>
<evidence type="ECO:0000313" key="2">
    <source>
        <dbReference type="EMBL" id="KAJ4951803.1"/>
    </source>
</evidence>